<dbReference type="Proteomes" id="UP001150925">
    <property type="component" value="Unassembled WGS sequence"/>
</dbReference>
<evidence type="ECO:0008006" key="9">
    <source>
        <dbReference type="Google" id="ProtNLM"/>
    </source>
</evidence>
<keyword evidence="5" id="KW-0539">Nucleus</keyword>
<dbReference type="CDD" id="cd12148">
    <property type="entry name" value="fungal_TF_MHR"/>
    <property type="match status" value="1"/>
</dbReference>
<protein>
    <recommendedName>
        <fullName evidence="9">Transcription factor domain-containing protein</fullName>
    </recommendedName>
</protein>
<evidence type="ECO:0000256" key="6">
    <source>
        <dbReference type="SAM" id="MobiDB-lite"/>
    </source>
</evidence>
<dbReference type="PANTHER" id="PTHR47338">
    <property type="entry name" value="ZN(II)2CYS6 TRANSCRIPTION FACTOR (EUROFUNG)-RELATED"/>
    <property type="match status" value="1"/>
</dbReference>
<feature type="compositionally biased region" description="Pro residues" evidence="6">
    <location>
        <begin position="581"/>
        <end position="590"/>
    </location>
</feature>
<dbReference type="PANTHER" id="PTHR47338:SF5">
    <property type="entry name" value="ZN(II)2CYS6 TRANSCRIPTION FACTOR (EUROFUNG)"/>
    <property type="match status" value="1"/>
</dbReference>
<sequence>MRTSLWDPPSSGPQYSESYPMALDGPTREIPTLERTPPSSDEMPLATLPSASLLSSEPPLSFAYPFQIASQHTSPTVEGQEMVPNHSAEISDGKPGGRSAIHDNLPLFKNSQPVSGETSSSVIPVNIKSVFPHSPTDRPFGKVSYGTRAESSIGDARHVSDKTAHWWHSFMMNTQKLPADDPSKVLFSRLTNAFFSKSVDLSSVPVSLPSDYSIIPRPLYLRSDLFFHSEVVLHLLNLFCRVFYPENQDLHYHRILVRHAQGFVDRSFLIAIMMTVTPMSSHEVFCDIPLRQASTHYHKRLVTMLPSVIESNSLDSVFVLGALSDYELGRGHTETSFYLSTTVIRKFQQWRVHIMDHPSPPPRLFADESVPDLPTSTDPLLRENYRNIWYSCIGRVVLSSLIFGHLPGVHNRDIYVNRQMPASQYLDLKDRSLADLHSPFYTDPKYPTFIMRPLNFHHNNPRFMNINAITHRVAELRYYRTTDPELWFRERTILNQKLEEWAQRKDIGNELSLVELQNMGKRFRYREYMIWRLHSLVWYYITLIFLNYPGEMNPWPFSPLEVIRQVEKRWNVDLDLEPAHPTSPPSPYPASPDSCSSNSEPPSNPLHELDPTGEVFMECGKLTWEGVKGLHRTIQRSLAVPNFFHNTLFVGALYAAGVVCILSVHTSKDPSTVGWARDFIEEIIDILSQVGELWVYNLDAARKLRQLLNVKSRRRYHITLTAQENLTNMV</sequence>
<comment type="subcellular location">
    <subcellularLocation>
        <location evidence="1">Nucleus</location>
    </subcellularLocation>
</comment>
<feature type="region of interest" description="Disordered" evidence="6">
    <location>
        <begin position="576"/>
        <end position="607"/>
    </location>
</feature>
<evidence type="ECO:0000256" key="1">
    <source>
        <dbReference type="ARBA" id="ARBA00004123"/>
    </source>
</evidence>
<organism evidence="7 8">
    <name type="scientific">Dispira parvispora</name>
    <dbReference type="NCBI Taxonomy" id="1520584"/>
    <lineage>
        <taxon>Eukaryota</taxon>
        <taxon>Fungi</taxon>
        <taxon>Fungi incertae sedis</taxon>
        <taxon>Zoopagomycota</taxon>
        <taxon>Kickxellomycotina</taxon>
        <taxon>Dimargaritomycetes</taxon>
        <taxon>Dimargaritales</taxon>
        <taxon>Dimargaritaceae</taxon>
        <taxon>Dispira</taxon>
    </lineage>
</organism>
<feature type="region of interest" description="Disordered" evidence="6">
    <location>
        <begin position="1"/>
        <end position="45"/>
    </location>
</feature>
<accession>A0A9W8ARM2</accession>
<name>A0A9W8ARM2_9FUNG</name>
<proteinExistence type="predicted"/>
<dbReference type="AlphaFoldDB" id="A0A9W8ARM2"/>
<evidence type="ECO:0000256" key="3">
    <source>
        <dbReference type="ARBA" id="ARBA00023015"/>
    </source>
</evidence>
<dbReference type="GO" id="GO:0046872">
    <property type="term" value="F:metal ion binding"/>
    <property type="evidence" value="ECO:0007669"/>
    <property type="project" value="UniProtKB-KW"/>
</dbReference>
<gene>
    <name evidence="7" type="ORF">IWQ62_005009</name>
</gene>
<keyword evidence="2" id="KW-0479">Metal-binding</keyword>
<comment type="caution">
    <text evidence="7">The sequence shown here is derived from an EMBL/GenBank/DDBJ whole genome shotgun (WGS) entry which is preliminary data.</text>
</comment>
<dbReference type="EMBL" id="JANBPY010001879">
    <property type="protein sequence ID" value="KAJ1957825.1"/>
    <property type="molecule type" value="Genomic_DNA"/>
</dbReference>
<dbReference type="OrthoDB" id="6730379at2759"/>
<feature type="compositionally biased region" description="Low complexity" evidence="6">
    <location>
        <begin position="591"/>
        <end position="601"/>
    </location>
</feature>
<evidence type="ECO:0000256" key="2">
    <source>
        <dbReference type="ARBA" id="ARBA00022723"/>
    </source>
</evidence>
<reference evidence="7" key="1">
    <citation type="submission" date="2022-07" db="EMBL/GenBank/DDBJ databases">
        <title>Phylogenomic reconstructions and comparative analyses of Kickxellomycotina fungi.</title>
        <authorList>
            <person name="Reynolds N.K."/>
            <person name="Stajich J.E."/>
            <person name="Barry K."/>
            <person name="Grigoriev I.V."/>
            <person name="Crous P."/>
            <person name="Smith M.E."/>
        </authorList>
    </citation>
    <scope>NUCLEOTIDE SEQUENCE</scope>
    <source>
        <strain evidence="7">RSA 1196</strain>
    </source>
</reference>
<dbReference type="GO" id="GO:0005634">
    <property type="term" value="C:nucleus"/>
    <property type="evidence" value="ECO:0007669"/>
    <property type="project" value="UniProtKB-SubCell"/>
</dbReference>
<keyword evidence="3" id="KW-0805">Transcription regulation</keyword>
<dbReference type="GO" id="GO:0000981">
    <property type="term" value="F:DNA-binding transcription factor activity, RNA polymerase II-specific"/>
    <property type="evidence" value="ECO:0007669"/>
    <property type="project" value="InterPro"/>
</dbReference>
<keyword evidence="8" id="KW-1185">Reference proteome</keyword>
<dbReference type="InterPro" id="IPR050815">
    <property type="entry name" value="TF_fung"/>
</dbReference>
<evidence type="ECO:0000313" key="7">
    <source>
        <dbReference type="EMBL" id="KAJ1957825.1"/>
    </source>
</evidence>
<evidence type="ECO:0000256" key="4">
    <source>
        <dbReference type="ARBA" id="ARBA00023163"/>
    </source>
</evidence>
<evidence type="ECO:0000256" key="5">
    <source>
        <dbReference type="ARBA" id="ARBA00023242"/>
    </source>
</evidence>
<evidence type="ECO:0000313" key="8">
    <source>
        <dbReference type="Proteomes" id="UP001150925"/>
    </source>
</evidence>
<keyword evidence="4" id="KW-0804">Transcription</keyword>